<dbReference type="InterPro" id="IPR010264">
    <property type="entry name" value="Self-incomp_S1"/>
</dbReference>
<evidence type="ECO:0000256" key="4">
    <source>
        <dbReference type="ARBA" id="ARBA00022525"/>
    </source>
</evidence>
<dbReference type="PANTHER" id="PTHR31232">
    <property type="match status" value="1"/>
</dbReference>
<organism evidence="7 8">
    <name type="scientific">Prunus yedoensis var. nudiflora</name>
    <dbReference type="NCBI Taxonomy" id="2094558"/>
    <lineage>
        <taxon>Eukaryota</taxon>
        <taxon>Viridiplantae</taxon>
        <taxon>Streptophyta</taxon>
        <taxon>Embryophyta</taxon>
        <taxon>Tracheophyta</taxon>
        <taxon>Spermatophyta</taxon>
        <taxon>Magnoliopsida</taxon>
        <taxon>eudicotyledons</taxon>
        <taxon>Gunneridae</taxon>
        <taxon>Pentapetalae</taxon>
        <taxon>rosids</taxon>
        <taxon>fabids</taxon>
        <taxon>Rosales</taxon>
        <taxon>Rosaceae</taxon>
        <taxon>Amygdaloideae</taxon>
        <taxon>Amygdaleae</taxon>
        <taxon>Prunus</taxon>
    </lineage>
</organism>
<gene>
    <name evidence="7" type="ORF">Pyn_17369</name>
</gene>
<evidence type="ECO:0000256" key="5">
    <source>
        <dbReference type="ARBA" id="ARBA00022729"/>
    </source>
</evidence>
<dbReference type="Pfam" id="PF05938">
    <property type="entry name" value="Self-incomp_S1"/>
    <property type="match status" value="1"/>
</dbReference>
<evidence type="ECO:0000256" key="1">
    <source>
        <dbReference type="ARBA" id="ARBA00004613"/>
    </source>
</evidence>
<comment type="caution">
    <text evidence="7">The sequence shown here is derived from an EMBL/GenBank/DDBJ whole genome shotgun (WGS) entry which is preliminary data.</text>
</comment>
<accession>A0A314UYD5</accession>
<comment type="subcellular location">
    <subcellularLocation>
        <location evidence="1 6">Secreted</location>
    </subcellularLocation>
</comment>
<dbReference type="PANTHER" id="PTHR31232:SF18">
    <property type="entry name" value="S-PROTEIN HOMOLOG"/>
    <property type="match status" value="1"/>
</dbReference>
<evidence type="ECO:0000256" key="2">
    <source>
        <dbReference type="ARBA" id="ARBA00005581"/>
    </source>
</evidence>
<dbReference type="OrthoDB" id="1141152at2759"/>
<evidence type="ECO:0000256" key="3">
    <source>
        <dbReference type="ARBA" id="ARBA00022471"/>
    </source>
</evidence>
<dbReference type="GO" id="GO:0005576">
    <property type="term" value="C:extracellular region"/>
    <property type="evidence" value="ECO:0007669"/>
    <property type="project" value="UniProtKB-SubCell"/>
</dbReference>
<feature type="chain" id="PRO_5025088782" description="S-protein homolog" evidence="6">
    <location>
        <begin position="23"/>
        <end position="127"/>
    </location>
</feature>
<evidence type="ECO:0000313" key="7">
    <source>
        <dbReference type="EMBL" id="PQM42421.1"/>
    </source>
</evidence>
<evidence type="ECO:0000256" key="6">
    <source>
        <dbReference type="RuleBase" id="RU367044"/>
    </source>
</evidence>
<keyword evidence="4 6" id="KW-0964">Secreted</keyword>
<proteinExistence type="inferred from homology"/>
<dbReference type="STRING" id="2094558.A0A314UYD5"/>
<name>A0A314UYD5_PRUYE</name>
<keyword evidence="5 6" id="KW-0732">Signal</keyword>
<keyword evidence="8" id="KW-1185">Reference proteome</keyword>
<dbReference type="GO" id="GO:0060320">
    <property type="term" value="P:rejection of self pollen"/>
    <property type="evidence" value="ECO:0007669"/>
    <property type="project" value="UniProtKB-KW"/>
</dbReference>
<comment type="similarity">
    <text evidence="2 6">Belongs to the plant self-incompatibility (S1) protein family.</text>
</comment>
<evidence type="ECO:0000313" key="8">
    <source>
        <dbReference type="Proteomes" id="UP000250321"/>
    </source>
</evidence>
<protein>
    <recommendedName>
        <fullName evidence="6">S-protein homolog</fullName>
    </recommendedName>
</protein>
<feature type="signal peptide" evidence="6">
    <location>
        <begin position="1"/>
        <end position="22"/>
    </location>
</feature>
<dbReference type="AlphaFoldDB" id="A0A314UYD5"/>
<dbReference type="EMBL" id="PJQY01002824">
    <property type="protein sequence ID" value="PQM42421.1"/>
    <property type="molecule type" value="Genomic_DNA"/>
</dbReference>
<keyword evidence="3 6" id="KW-0713">Self-incompatibility</keyword>
<dbReference type="Proteomes" id="UP000250321">
    <property type="component" value="Unassembled WGS sequence"/>
</dbReference>
<reference evidence="7 8" key="1">
    <citation type="submission" date="2018-02" db="EMBL/GenBank/DDBJ databases">
        <title>Draft genome of wild Prunus yedoensis var. nudiflora.</title>
        <authorList>
            <person name="Baek S."/>
            <person name="Kim J.-H."/>
            <person name="Choi K."/>
            <person name="Kim G.-B."/>
            <person name="Cho A."/>
            <person name="Jang H."/>
            <person name="Shin C.-H."/>
            <person name="Yu H.-J."/>
            <person name="Mun J.-H."/>
        </authorList>
    </citation>
    <scope>NUCLEOTIDE SEQUENCE [LARGE SCALE GENOMIC DNA]</scope>
    <source>
        <strain evidence="8">cv. Jeju island</strain>
        <tissue evidence="7">Leaf</tissue>
    </source>
</reference>
<sequence>MNKLPSFLLLLLLSLSICSSMADFRVTLFNDLAENTNLNVQCQAAGVDPSQHSILFLHDFTWNVNPSTVLSCDMSWGNVNGHFDIFDAKRDSTRCSRNFCAWRVKQDGLYLFIEAHKRLELQFTWAH</sequence>